<sequence length="74" mass="7849">MTLRGVTKSITLEGEISGFGPDAYGGTRVGFEAKGSFHRSDFGVNWNTPLETGGVVVGEKVDIHLDIQAVLNQA</sequence>
<accession>A0A6J6HVS3</accession>
<dbReference type="InterPro" id="IPR007372">
    <property type="entry name" value="Lipid/polyisoprenoid-bd_YceI"/>
</dbReference>
<name>A0A6J6HVS3_9ZZZZ</name>
<gene>
    <name evidence="2" type="ORF">UFOPK1939_00264</name>
</gene>
<dbReference type="SUPFAM" id="SSF101874">
    <property type="entry name" value="YceI-like"/>
    <property type="match status" value="1"/>
</dbReference>
<feature type="domain" description="Lipid/polyisoprenoid-binding YceI-like" evidence="1">
    <location>
        <begin position="1"/>
        <end position="69"/>
    </location>
</feature>
<protein>
    <submittedName>
        <fullName evidence="2">Unannotated protein</fullName>
    </submittedName>
</protein>
<dbReference type="Gene3D" id="2.40.128.110">
    <property type="entry name" value="Lipid/polyisoprenoid-binding, YceI-like"/>
    <property type="match status" value="1"/>
</dbReference>
<dbReference type="EMBL" id="CAEZVF010000023">
    <property type="protein sequence ID" value="CAB4616867.1"/>
    <property type="molecule type" value="Genomic_DNA"/>
</dbReference>
<dbReference type="PANTHER" id="PTHR34406:SF1">
    <property type="entry name" value="PROTEIN YCEI"/>
    <property type="match status" value="1"/>
</dbReference>
<dbReference type="PANTHER" id="PTHR34406">
    <property type="entry name" value="PROTEIN YCEI"/>
    <property type="match status" value="1"/>
</dbReference>
<dbReference type="AlphaFoldDB" id="A0A6J6HVS3"/>
<proteinExistence type="predicted"/>
<evidence type="ECO:0000313" key="2">
    <source>
        <dbReference type="EMBL" id="CAB4616867.1"/>
    </source>
</evidence>
<dbReference type="InterPro" id="IPR036761">
    <property type="entry name" value="TTHA0802/YceI-like_sf"/>
</dbReference>
<organism evidence="2">
    <name type="scientific">freshwater metagenome</name>
    <dbReference type="NCBI Taxonomy" id="449393"/>
    <lineage>
        <taxon>unclassified sequences</taxon>
        <taxon>metagenomes</taxon>
        <taxon>ecological metagenomes</taxon>
    </lineage>
</organism>
<dbReference type="Pfam" id="PF04264">
    <property type="entry name" value="YceI"/>
    <property type="match status" value="1"/>
</dbReference>
<reference evidence="2" key="1">
    <citation type="submission" date="2020-05" db="EMBL/GenBank/DDBJ databases">
        <authorList>
            <person name="Chiriac C."/>
            <person name="Salcher M."/>
            <person name="Ghai R."/>
            <person name="Kavagutti S V."/>
        </authorList>
    </citation>
    <scope>NUCLEOTIDE SEQUENCE</scope>
</reference>
<evidence type="ECO:0000259" key="1">
    <source>
        <dbReference type="Pfam" id="PF04264"/>
    </source>
</evidence>